<proteinExistence type="predicted"/>
<feature type="domain" description="SnoaL-like" evidence="1">
    <location>
        <begin position="27"/>
        <end position="150"/>
    </location>
</feature>
<dbReference type="EMBL" id="QLYX01000002">
    <property type="protein sequence ID" value="RAY16266.1"/>
    <property type="molecule type" value="Genomic_DNA"/>
</dbReference>
<dbReference type="AlphaFoldDB" id="A0A365HBG5"/>
<organism evidence="2 3">
    <name type="scientific">Actinomadura craniellae</name>
    <dbReference type="NCBI Taxonomy" id="2231787"/>
    <lineage>
        <taxon>Bacteria</taxon>
        <taxon>Bacillati</taxon>
        <taxon>Actinomycetota</taxon>
        <taxon>Actinomycetes</taxon>
        <taxon>Streptosporangiales</taxon>
        <taxon>Thermomonosporaceae</taxon>
        <taxon>Actinomadura</taxon>
    </lineage>
</organism>
<protein>
    <submittedName>
        <fullName evidence="2">Nuclear transport factor 2 family protein</fullName>
    </submittedName>
</protein>
<evidence type="ECO:0000313" key="3">
    <source>
        <dbReference type="Proteomes" id="UP000251891"/>
    </source>
</evidence>
<sequence length="155" mass="17028">MLRTSTKQLIYKMYSTIKEVRSMSDTRAELDVRNVIARIAHRSDAGDLTEYGDLFTADARWEMPGTPAKNGRAEIVAAAAARRAEGGTGPGSATRHLVGTTAVTVEGDTATAESYWQFYADTTTAPALRLMGHYHDTLRREADGWRVAHRQITIG</sequence>
<keyword evidence="3" id="KW-1185">Reference proteome</keyword>
<dbReference type="InterPro" id="IPR032710">
    <property type="entry name" value="NTF2-like_dom_sf"/>
</dbReference>
<comment type="caution">
    <text evidence="2">The sequence shown here is derived from an EMBL/GenBank/DDBJ whole genome shotgun (WGS) entry which is preliminary data.</text>
</comment>
<dbReference type="Gene3D" id="3.10.450.50">
    <property type="match status" value="1"/>
</dbReference>
<dbReference type="InterPro" id="IPR037401">
    <property type="entry name" value="SnoaL-like"/>
</dbReference>
<dbReference type="Pfam" id="PF13577">
    <property type="entry name" value="SnoaL_4"/>
    <property type="match status" value="1"/>
</dbReference>
<name>A0A365HBG5_9ACTN</name>
<evidence type="ECO:0000313" key="2">
    <source>
        <dbReference type="EMBL" id="RAY16266.1"/>
    </source>
</evidence>
<accession>A0A365HBG5</accession>
<dbReference type="Proteomes" id="UP000251891">
    <property type="component" value="Unassembled WGS sequence"/>
</dbReference>
<evidence type="ECO:0000259" key="1">
    <source>
        <dbReference type="Pfam" id="PF13577"/>
    </source>
</evidence>
<gene>
    <name evidence="2" type="ORF">DPM19_05055</name>
</gene>
<dbReference type="SUPFAM" id="SSF54427">
    <property type="entry name" value="NTF2-like"/>
    <property type="match status" value="1"/>
</dbReference>
<reference evidence="2 3" key="1">
    <citation type="submission" date="2018-06" db="EMBL/GenBank/DDBJ databases">
        <title>Actinomadura craniellae sp. nov. isolated from marine sponge Craniella sp.</title>
        <authorList>
            <person name="Li L."/>
            <person name="Xu Q.H."/>
            <person name="Lin H.W."/>
            <person name="Lu Y.H."/>
        </authorList>
    </citation>
    <scope>NUCLEOTIDE SEQUENCE [LARGE SCALE GENOMIC DNA]</scope>
    <source>
        <strain evidence="2 3">LHW63021</strain>
    </source>
</reference>
<dbReference type="CDD" id="cd00531">
    <property type="entry name" value="NTF2_like"/>
    <property type="match status" value="1"/>
</dbReference>